<dbReference type="SUPFAM" id="SSF101960">
    <property type="entry name" value="Stabilizer of iron transporter SufD"/>
    <property type="match status" value="1"/>
</dbReference>
<accession>A0ABY8C343</accession>
<evidence type="ECO:0000259" key="2">
    <source>
        <dbReference type="Pfam" id="PF01458"/>
    </source>
</evidence>
<feature type="domain" description="SUF system FeS cluster assembly SufBD core" evidence="2">
    <location>
        <begin position="196"/>
        <end position="356"/>
    </location>
</feature>
<dbReference type="Pfam" id="PF01458">
    <property type="entry name" value="SUFBD_core"/>
    <property type="match status" value="1"/>
</dbReference>
<gene>
    <name evidence="3" type="ORF">PYS61_03910</name>
</gene>
<feature type="compositionally biased region" description="Basic and acidic residues" evidence="1">
    <location>
        <begin position="406"/>
        <end position="425"/>
    </location>
</feature>
<dbReference type="Proteomes" id="UP001220478">
    <property type="component" value="Chromosome"/>
</dbReference>
<dbReference type="EMBL" id="CP118868">
    <property type="protein sequence ID" value="WEG35096.1"/>
    <property type="molecule type" value="Genomic_DNA"/>
</dbReference>
<reference evidence="3 4" key="1">
    <citation type="submission" date="2023-02" db="EMBL/GenBank/DDBJ databases">
        <title>Novel Oscillospiraceae bacterial genomes.</title>
        <authorList>
            <person name="Srinivasan S."/>
            <person name="Austin M.N."/>
            <person name="Fiedler T.L."/>
            <person name="Strenk S.M."/>
            <person name="Agnew K.J."/>
            <person name="Nagana Gowda G.A."/>
            <person name="Raftery D."/>
            <person name="Beamer M.A."/>
            <person name="Achilles S.L."/>
            <person name="Wiesenfeld H.C."/>
            <person name="Fredricks D.N."/>
            <person name="Hillier S.L."/>
        </authorList>
    </citation>
    <scope>NUCLEOTIDE SEQUENCE [LARGE SCALE GENOMIC DNA]</scope>
    <source>
        <strain evidence="3 4">CHIC02 1186E3-8</strain>
    </source>
</reference>
<dbReference type="RefSeq" id="WP_315571131.1">
    <property type="nucleotide sequence ID" value="NZ_CP118868.1"/>
</dbReference>
<protein>
    <submittedName>
        <fullName evidence="3">SufD family Fe-S cluster assembly protein</fullName>
    </submittedName>
</protein>
<organism evidence="3 4">
    <name type="scientific">Amygdalobacter indicium</name>
    <dbReference type="NCBI Taxonomy" id="3029272"/>
    <lineage>
        <taxon>Bacteria</taxon>
        <taxon>Bacillati</taxon>
        <taxon>Bacillota</taxon>
        <taxon>Clostridia</taxon>
        <taxon>Eubacteriales</taxon>
        <taxon>Oscillospiraceae</taxon>
        <taxon>Amygdalobacter</taxon>
    </lineage>
</organism>
<keyword evidence="4" id="KW-1185">Reference proteome</keyword>
<sequence>MLELLRDKLPFAVDDNFLSEAVQDCLLLYLHEADLYYLQPDGQQVALATAETFTPSSSFYNRYNPPQVELKTKIKNRYPFNGIHRQLTVDLLKLADICQRYASERKLFLLVDEQIPGNTVIRFNLMPAEQWQISCLNIASNSHCLYFECDLARQSKLHIDCLSLTTLHSLKVLKESLPATAAVSGSLRAEQGFVIYADLAKDAVFTSTSCNFKASSLNDAVIHLNDEGAEAEAYAAMFVNNKDSQSTHLEIRHHAPHTTSFMLCNGVIQAASTGEFVGRGYIDKAAHGTNCRQESRFLTLDRTAKAKTYPLLIIDEYDVVAGHATSVGQLNPEALYYMQSRGLTADLAKKLMTRGFLIPVVDHFRQPFLQKLGVRLLEWQTDFTADSDADLTEEELAQLENLAHSDSQHRITGNEDRILTSKDTN</sequence>
<evidence type="ECO:0000256" key="1">
    <source>
        <dbReference type="SAM" id="MobiDB-lite"/>
    </source>
</evidence>
<dbReference type="InterPro" id="IPR055346">
    <property type="entry name" value="Fe-S_cluster_assembly_SufBD"/>
</dbReference>
<proteinExistence type="predicted"/>
<dbReference type="PANTHER" id="PTHR43575:SF1">
    <property type="entry name" value="PROTEIN ABCI7, CHLOROPLASTIC"/>
    <property type="match status" value="1"/>
</dbReference>
<evidence type="ECO:0000313" key="3">
    <source>
        <dbReference type="EMBL" id="WEG35096.1"/>
    </source>
</evidence>
<evidence type="ECO:0000313" key="4">
    <source>
        <dbReference type="Proteomes" id="UP001220478"/>
    </source>
</evidence>
<name>A0ABY8C343_9FIRM</name>
<dbReference type="InterPro" id="IPR037284">
    <property type="entry name" value="SUF_FeS_clus_asmbl_SufBD_sf"/>
</dbReference>
<feature type="region of interest" description="Disordered" evidence="1">
    <location>
        <begin position="405"/>
        <end position="425"/>
    </location>
</feature>
<dbReference type="InterPro" id="IPR000825">
    <property type="entry name" value="SUF_FeS_clus_asmbl_SufBD_core"/>
</dbReference>
<dbReference type="PANTHER" id="PTHR43575">
    <property type="entry name" value="PROTEIN ABCI7, CHLOROPLASTIC"/>
    <property type="match status" value="1"/>
</dbReference>